<dbReference type="InterPro" id="IPR045060">
    <property type="entry name" value="Phe-tRNA-ligase_IIc_bsu"/>
</dbReference>
<dbReference type="SMART" id="SM00364">
    <property type="entry name" value="LRR_BAC"/>
    <property type="match status" value="6"/>
</dbReference>
<dbReference type="GO" id="GO:0006432">
    <property type="term" value="P:phenylalanyl-tRNA aminoacylation"/>
    <property type="evidence" value="ECO:0007669"/>
    <property type="project" value="InterPro"/>
</dbReference>
<dbReference type="InterPro" id="IPR032675">
    <property type="entry name" value="LRR_dom_sf"/>
</dbReference>
<proteinExistence type="predicted"/>
<dbReference type="SMART" id="SM00369">
    <property type="entry name" value="LRR_TYP"/>
    <property type="match status" value="5"/>
</dbReference>
<evidence type="ECO:0000313" key="6">
    <source>
        <dbReference type="WBParaSite" id="TCLT_0000992901-mRNA-1"/>
    </source>
</evidence>
<dbReference type="SMART" id="SM00365">
    <property type="entry name" value="LRR_SD22"/>
    <property type="match status" value="4"/>
</dbReference>
<dbReference type="SUPFAM" id="SSF52047">
    <property type="entry name" value="RNI-like"/>
    <property type="match status" value="1"/>
</dbReference>
<feature type="domain" description="B3/B4 tRNA-binding" evidence="3">
    <location>
        <begin position="302"/>
        <end position="478"/>
    </location>
</feature>
<dbReference type="InterPro" id="IPR001611">
    <property type="entry name" value="Leu-rich_rpt"/>
</dbReference>
<dbReference type="PROSITE" id="PS51450">
    <property type="entry name" value="LRR"/>
    <property type="match status" value="3"/>
</dbReference>
<dbReference type="EMBL" id="UYYF01004916">
    <property type="protein sequence ID" value="VDN07584.1"/>
    <property type="molecule type" value="Genomic_DNA"/>
</dbReference>
<dbReference type="Pfam" id="PF23598">
    <property type="entry name" value="LRR_14"/>
    <property type="match status" value="1"/>
</dbReference>
<keyword evidence="5" id="KW-1185">Reference proteome</keyword>
<reference evidence="6" key="1">
    <citation type="submission" date="2017-02" db="UniProtKB">
        <authorList>
            <consortium name="WormBaseParasite"/>
        </authorList>
    </citation>
    <scope>IDENTIFICATION</scope>
</reference>
<dbReference type="OrthoDB" id="67933at2759"/>
<dbReference type="InterPro" id="IPR020825">
    <property type="entry name" value="Phe-tRNA_synthase-like_B3/B4"/>
</dbReference>
<reference evidence="4 5" key="2">
    <citation type="submission" date="2018-11" db="EMBL/GenBank/DDBJ databases">
        <authorList>
            <consortium name="Pathogen Informatics"/>
        </authorList>
    </citation>
    <scope>NUCLEOTIDE SEQUENCE [LARGE SCALE GENOMIC DNA]</scope>
</reference>
<dbReference type="WBParaSite" id="TCLT_0000992901-mRNA-1">
    <property type="protein sequence ID" value="TCLT_0000992901-mRNA-1"/>
    <property type="gene ID" value="TCLT_0000992901"/>
</dbReference>
<keyword evidence="2" id="KW-0677">Repeat</keyword>
<dbReference type="Pfam" id="PF13855">
    <property type="entry name" value="LRR_8"/>
    <property type="match status" value="1"/>
</dbReference>
<evidence type="ECO:0000313" key="4">
    <source>
        <dbReference type="EMBL" id="VDN07584.1"/>
    </source>
</evidence>
<dbReference type="AlphaFoldDB" id="A0A0N5D9V7"/>
<gene>
    <name evidence="4" type="ORF">TCLT_LOCUS9918</name>
</gene>
<protein>
    <submittedName>
        <fullName evidence="6">B3_4 domain-containing protein</fullName>
    </submittedName>
</protein>
<dbReference type="Gene3D" id="3.50.40.10">
    <property type="entry name" value="Phenylalanyl-trna Synthetase, Chain B, domain 3"/>
    <property type="match status" value="1"/>
</dbReference>
<name>A0A0N5D9V7_THECL</name>
<dbReference type="InterPro" id="IPR003591">
    <property type="entry name" value="Leu-rich_rpt_typical-subtyp"/>
</dbReference>
<sequence>MKNYPGILSPDSRLLMKWPEISLVAREKRCELTLNSIPVHNRKPSINDEELQNQIFAVNKSLNYIELAGLNITLLHQCIGKASKLKKLILYNNSLTHIPEEIGGLKELVFLDISMNKIEELPNTLGTLSCLTTLLLANNNITSLPDISGLVSLQHLDVSHNQLTDFPTLFCYQSKLQTLILNSNKIKSIPSEIDALSGILKTIDVSDNEITDLPFVFCNFSKLKTLNLTNNKFSDQRFNKLVQSPRHKTSMLIEYLKKRAPNKCAENKKLPLGTDVTAANDSASDSRIITIDVQLTKEVAEIRPYIASCIFKNCSLTAEKIKHLLNIQNKLHSTICCDRTIASIGTHDCSNIQPPLTYAAVNPDLLMITPIHHHKKISGREFVSTLGNEAELSRELVKRNVVSDIYKYIYLIQRLPLYPCLIDAKDLVISLPPVTNCDETKLQEDTKDIFVEVTSTASESKCVEIMDLFVKEVVEQKCLTNLIIEQIKITKDTGSLLVAYPSKNNLQLSGITIKREKTIVEV</sequence>
<evidence type="ECO:0000313" key="5">
    <source>
        <dbReference type="Proteomes" id="UP000276776"/>
    </source>
</evidence>
<dbReference type="PANTHER" id="PTHR10947">
    <property type="entry name" value="PHENYLALANYL-TRNA SYNTHETASE BETA CHAIN AND LEUCINE-RICH REPEAT-CONTAINING PROTEIN 47"/>
    <property type="match status" value="1"/>
</dbReference>
<evidence type="ECO:0000256" key="1">
    <source>
        <dbReference type="ARBA" id="ARBA00022614"/>
    </source>
</evidence>
<keyword evidence="1" id="KW-0433">Leucine-rich repeat</keyword>
<dbReference type="Proteomes" id="UP000276776">
    <property type="component" value="Unassembled WGS sequence"/>
</dbReference>
<evidence type="ECO:0000259" key="3">
    <source>
        <dbReference type="SMART" id="SM00873"/>
    </source>
</evidence>
<dbReference type="OMA" id="YDVKPPT"/>
<dbReference type="InterPro" id="IPR005146">
    <property type="entry name" value="B3/B4_tRNA-bd"/>
</dbReference>
<dbReference type="PANTHER" id="PTHR10947:SF3">
    <property type="entry name" value="LEUCINE-RICH REPEAT-CONTAINING PROTEIN 47"/>
    <property type="match status" value="1"/>
</dbReference>
<dbReference type="Gene3D" id="3.80.10.10">
    <property type="entry name" value="Ribonuclease Inhibitor"/>
    <property type="match status" value="2"/>
</dbReference>
<dbReference type="SMART" id="SM00873">
    <property type="entry name" value="B3_4"/>
    <property type="match status" value="1"/>
</dbReference>
<dbReference type="GO" id="GO:0004826">
    <property type="term" value="F:phenylalanine-tRNA ligase activity"/>
    <property type="evidence" value="ECO:0007669"/>
    <property type="project" value="InterPro"/>
</dbReference>
<dbReference type="InterPro" id="IPR055414">
    <property type="entry name" value="LRR_R13L4/SHOC2-like"/>
</dbReference>
<dbReference type="STRING" id="103827.A0A0N5D9V7"/>
<dbReference type="GO" id="GO:0003723">
    <property type="term" value="F:RNA binding"/>
    <property type="evidence" value="ECO:0007669"/>
    <property type="project" value="InterPro"/>
</dbReference>
<organism evidence="6">
    <name type="scientific">Thelazia callipaeda</name>
    <name type="common">Oriental eyeworm</name>
    <name type="synonym">Parasitic nematode</name>
    <dbReference type="NCBI Taxonomy" id="103827"/>
    <lineage>
        <taxon>Eukaryota</taxon>
        <taxon>Metazoa</taxon>
        <taxon>Ecdysozoa</taxon>
        <taxon>Nematoda</taxon>
        <taxon>Chromadorea</taxon>
        <taxon>Rhabditida</taxon>
        <taxon>Spirurina</taxon>
        <taxon>Spiruromorpha</taxon>
        <taxon>Thelazioidea</taxon>
        <taxon>Thelaziidae</taxon>
        <taxon>Thelazia</taxon>
    </lineage>
</organism>
<accession>A0A0N5D9V7</accession>
<evidence type="ECO:0000256" key="2">
    <source>
        <dbReference type="ARBA" id="ARBA00022737"/>
    </source>
</evidence>